<dbReference type="PANTHER" id="PTHR34975">
    <property type="entry name" value="SPORE GERMINATION PROTEIN A2"/>
    <property type="match status" value="1"/>
</dbReference>
<evidence type="ECO:0000256" key="1">
    <source>
        <dbReference type="ARBA" id="ARBA00004141"/>
    </source>
</evidence>
<evidence type="ECO:0000256" key="6">
    <source>
        <dbReference type="ARBA" id="ARBA00022989"/>
    </source>
</evidence>
<dbReference type="Proteomes" id="UP000243688">
    <property type="component" value="Unassembled WGS sequence"/>
</dbReference>
<keyword evidence="4" id="KW-0309">Germination</keyword>
<dbReference type="NCBIfam" id="TIGR00912">
    <property type="entry name" value="2A0309"/>
    <property type="match status" value="1"/>
</dbReference>
<protein>
    <submittedName>
        <fullName evidence="9">Uncharacterized protein</fullName>
    </submittedName>
</protein>
<dbReference type="Pfam" id="PF03845">
    <property type="entry name" value="Spore_permease"/>
    <property type="match status" value="1"/>
</dbReference>
<feature type="transmembrane region" description="Helical" evidence="8">
    <location>
        <begin position="79"/>
        <end position="96"/>
    </location>
</feature>
<evidence type="ECO:0000256" key="8">
    <source>
        <dbReference type="SAM" id="Phobius"/>
    </source>
</evidence>
<proteinExistence type="inferred from homology"/>
<keyword evidence="7 8" id="KW-0472">Membrane</keyword>
<evidence type="ECO:0000256" key="7">
    <source>
        <dbReference type="ARBA" id="ARBA00023136"/>
    </source>
</evidence>
<evidence type="ECO:0000313" key="10">
    <source>
        <dbReference type="Proteomes" id="UP000243688"/>
    </source>
</evidence>
<dbReference type="EMBL" id="MOXJ01000001">
    <property type="protein sequence ID" value="PDO11627.1"/>
    <property type="molecule type" value="Genomic_DNA"/>
</dbReference>
<feature type="transmembrane region" description="Helical" evidence="8">
    <location>
        <begin position="189"/>
        <end position="207"/>
    </location>
</feature>
<dbReference type="PANTHER" id="PTHR34975:SF2">
    <property type="entry name" value="SPORE GERMINATION PROTEIN A2"/>
    <property type="match status" value="1"/>
</dbReference>
<reference evidence="9 10" key="1">
    <citation type="submission" date="2016-12" db="EMBL/GenBank/DDBJ databases">
        <title>Candidatus Reconcilibacillus cellulovorans genome.</title>
        <authorList>
            <person name="Kolinko S."/>
            <person name="Wu Y.-W."/>
            <person name="Tachea F."/>
            <person name="Denzel E."/>
            <person name="Hiras J."/>
            <person name="Baecker N."/>
            <person name="Chan L.J."/>
            <person name="Eichorst S.A."/>
            <person name="Frey D."/>
            <person name="Adams P.D."/>
            <person name="Pray T."/>
            <person name="Tanjore D."/>
            <person name="Petzold C.J."/>
            <person name="Gladden J.M."/>
            <person name="Simmons B.A."/>
            <person name="Singer S.W."/>
        </authorList>
    </citation>
    <scope>NUCLEOTIDE SEQUENCE [LARGE SCALE GENOMIC DNA]</scope>
    <source>
        <strain evidence="9">JTherm</strain>
    </source>
</reference>
<comment type="similarity">
    <text evidence="2">Belongs to the amino acid-polyamine-organocation (APC) superfamily. Spore germination protein (SGP) (TC 2.A.3.9) family.</text>
</comment>
<name>A0A2A6E4E0_9BACL</name>
<feature type="transmembrane region" description="Helical" evidence="8">
    <location>
        <begin position="12"/>
        <end position="31"/>
    </location>
</feature>
<organism evidence="9 10">
    <name type="scientific">Candidatus Reconcilbacillus cellulovorans</name>
    <dbReference type="NCBI Taxonomy" id="1906605"/>
    <lineage>
        <taxon>Bacteria</taxon>
        <taxon>Bacillati</taxon>
        <taxon>Bacillota</taxon>
        <taxon>Bacilli</taxon>
        <taxon>Bacillales</taxon>
        <taxon>Paenibacillaceae</taxon>
        <taxon>Candidatus Reconcilbacillus</taxon>
    </lineage>
</organism>
<evidence type="ECO:0000256" key="5">
    <source>
        <dbReference type="ARBA" id="ARBA00022692"/>
    </source>
</evidence>
<dbReference type="AlphaFoldDB" id="A0A2A6E4E0"/>
<keyword evidence="3" id="KW-0813">Transport</keyword>
<sequence length="366" mass="39702">MHGGDKIGGGQFVWLLLLFELGTALVLGVGTKAGQDAWIAVLFGAAGGCVLYSVYVWLYRLYPGMTLVRCAQAVLGRRLGWAVGFAYMLFFLYCAARNMRDGGDLLITSLYESTPLAAVTGLMSAVLVYVLYKGIEVLARTGEFFGMTLVGLGVVGSVLIFCSGIVRFSNLLPVLENGIQPVLAAFPETLTFPFGETVSFLTVFPFVRESVRLWRRGVIVTVIAGLVIAYNVVLNISVLGVGIFKRSVFPLLATISMVNIAEFLQRLDAIVILSFIISDFFKIAVYMFASAQVAADLFGVRQARRLATAVVLVVWAASSWIADNLPEHLWIGTSVLPVTLFLPFQIGIPVLLLAVAVVRKRVVKSS</sequence>
<feature type="transmembrane region" description="Helical" evidence="8">
    <location>
        <begin position="219"/>
        <end position="243"/>
    </location>
</feature>
<accession>A0A2A6E4E0</accession>
<keyword evidence="5 8" id="KW-0812">Transmembrane</keyword>
<dbReference type="GO" id="GO:0016020">
    <property type="term" value="C:membrane"/>
    <property type="evidence" value="ECO:0007669"/>
    <property type="project" value="UniProtKB-SubCell"/>
</dbReference>
<feature type="transmembrane region" description="Helical" evidence="8">
    <location>
        <begin position="306"/>
        <end position="322"/>
    </location>
</feature>
<evidence type="ECO:0000256" key="2">
    <source>
        <dbReference type="ARBA" id="ARBA00007998"/>
    </source>
</evidence>
<dbReference type="GO" id="GO:0009847">
    <property type="term" value="P:spore germination"/>
    <property type="evidence" value="ECO:0007669"/>
    <property type="project" value="InterPro"/>
</dbReference>
<feature type="transmembrane region" description="Helical" evidence="8">
    <location>
        <begin position="37"/>
        <end position="58"/>
    </location>
</feature>
<evidence type="ECO:0000256" key="4">
    <source>
        <dbReference type="ARBA" id="ARBA00022544"/>
    </source>
</evidence>
<comment type="subcellular location">
    <subcellularLocation>
        <location evidence="1">Membrane</location>
        <topology evidence="1">Multi-pass membrane protein</topology>
    </subcellularLocation>
</comment>
<evidence type="ECO:0000313" key="9">
    <source>
        <dbReference type="EMBL" id="PDO11627.1"/>
    </source>
</evidence>
<evidence type="ECO:0000256" key="3">
    <source>
        <dbReference type="ARBA" id="ARBA00022448"/>
    </source>
</evidence>
<keyword evidence="6 8" id="KW-1133">Transmembrane helix</keyword>
<dbReference type="InterPro" id="IPR004761">
    <property type="entry name" value="Spore_GerAB"/>
</dbReference>
<feature type="transmembrane region" description="Helical" evidence="8">
    <location>
        <begin position="334"/>
        <end position="358"/>
    </location>
</feature>
<feature type="transmembrane region" description="Helical" evidence="8">
    <location>
        <begin position="144"/>
        <end position="169"/>
    </location>
</feature>
<feature type="transmembrane region" description="Helical" evidence="8">
    <location>
        <begin position="116"/>
        <end position="132"/>
    </location>
</feature>
<gene>
    <name evidence="9" type="ORF">BLM47_00410</name>
</gene>
<comment type="caution">
    <text evidence="9">The sequence shown here is derived from an EMBL/GenBank/DDBJ whole genome shotgun (WGS) entry which is preliminary data.</text>
</comment>
<feature type="transmembrane region" description="Helical" evidence="8">
    <location>
        <begin position="263"/>
        <end position="285"/>
    </location>
</feature>